<keyword evidence="11" id="KW-1185">Reference proteome</keyword>
<evidence type="ECO:0000256" key="3">
    <source>
        <dbReference type="ARBA" id="ARBA00022801"/>
    </source>
</evidence>
<dbReference type="PROSITE" id="PS01195">
    <property type="entry name" value="PEPT_TRNA_HYDROL_1"/>
    <property type="match status" value="1"/>
</dbReference>
<evidence type="ECO:0000256" key="6">
    <source>
        <dbReference type="ARBA" id="ARBA00050038"/>
    </source>
</evidence>
<feature type="binding site" evidence="7">
    <location>
        <position position="26"/>
    </location>
    <ligand>
        <name>tRNA</name>
        <dbReference type="ChEBI" id="CHEBI:17843"/>
    </ligand>
</feature>
<dbReference type="Proteomes" id="UP001501195">
    <property type="component" value="Unassembled WGS sequence"/>
</dbReference>
<dbReference type="EMBL" id="BAABIL010000336">
    <property type="protein sequence ID" value="GAA4982402.1"/>
    <property type="molecule type" value="Genomic_DNA"/>
</dbReference>
<dbReference type="NCBIfam" id="TIGR00447">
    <property type="entry name" value="pth"/>
    <property type="match status" value="1"/>
</dbReference>
<evidence type="ECO:0000256" key="9">
    <source>
        <dbReference type="RuleBase" id="RU004320"/>
    </source>
</evidence>
<comment type="caution">
    <text evidence="10">The sequence shown here is derived from an EMBL/GenBank/DDBJ whole genome shotgun (WGS) entry which is preliminary data.</text>
</comment>
<organism evidence="10 11">
    <name type="scientific">Kineococcus glutinatus</name>
    <dbReference type="NCBI Taxonomy" id="1070872"/>
    <lineage>
        <taxon>Bacteria</taxon>
        <taxon>Bacillati</taxon>
        <taxon>Actinomycetota</taxon>
        <taxon>Actinomycetes</taxon>
        <taxon>Kineosporiales</taxon>
        <taxon>Kineosporiaceae</taxon>
        <taxon>Kineococcus</taxon>
    </lineage>
</organism>
<dbReference type="InterPro" id="IPR018171">
    <property type="entry name" value="Pept_tRNA_hydro_CS"/>
</dbReference>
<comment type="subcellular location">
    <subcellularLocation>
        <location evidence="7">Cytoplasm</location>
    </subcellularLocation>
</comment>
<dbReference type="Gene3D" id="3.40.50.1470">
    <property type="entry name" value="Peptidyl-tRNA hydrolase"/>
    <property type="match status" value="1"/>
</dbReference>
<evidence type="ECO:0000256" key="5">
    <source>
        <dbReference type="ARBA" id="ARBA00038063"/>
    </source>
</evidence>
<feature type="binding site" evidence="7">
    <location>
        <position position="131"/>
    </location>
    <ligand>
        <name>tRNA</name>
        <dbReference type="ChEBI" id="CHEBI:17843"/>
    </ligand>
</feature>
<reference evidence="11" key="1">
    <citation type="journal article" date="2019" name="Int. J. Syst. Evol. Microbiol.">
        <title>The Global Catalogue of Microorganisms (GCM) 10K type strain sequencing project: providing services to taxonomists for standard genome sequencing and annotation.</title>
        <authorList>
            <consortium name="The Broad Institute Genomics Platform"/>
            <consortium name="The Broad Institute Genome Sequencing Center for Infectious Disease"/>
            <person name="Wu L."/>
            <person name="Ma J."/>
        </authorList>
    </citation>
    <scope>NUCLEOTIDE SEQUENCE [LARGE SCALE GENOMIC DNA]</scope>
    <source>
        <strain evidence="11">JCM 18126</strain>
    </source>
</reference>
<dbReference type="PROSITE" id="PS01196">
    <property type="entry name" value="PEPT_TRNA_HYDROL_2"/>
    <property type="match status" value="1"/>
</dbReference>
<proteinExistence type="inferred from homology"/>
<dbReference type="HAMAP" id="MF_00083">
    <property type="entry name" value="Pept_tRNA_hydro_bact"/>
    <property type="match status" value="1"/>
</dbReference>
<dbReference type="PANTHER" id="PTHR17224:SF1">
    <property type="entry name" value="PEPTIDYL-TRNA HYDROLASE"/>
    <property type="match status" value="1"/>
</dbReference>
<dbReference type="CDD" id="cd00462">
    <property type="entry name" value="PTH"/>
    <property type="match status" value="1"/>
</dbReference>
<dbReference type="PANTHER" id="PTHR17224">
    <property type="entry name" value="PEPTIDYL-TRNA HYDROLASE"/>
    <property type="match status" value="1"/>
</dbReference>
<evidence type="ECO:0000313" key="10">
    <source>
        <dbReference type="EMBL" id="GAA4982402.1"/>
    </source>
</evidence>
<comment type="subunit">
    <text evidence="7">Monomer.</text>
</comment>
<dbReference type="EC" id="3.1.1.29" evidence="1 7"/>
<name>A0ABP9HZP3_9ACTN</name>
<dbReference type="InterPro" id="IPR036416">
    <property type="entry name" value="Pept_tRNA_hydro_sf"/>
</dbReference>
<evidence type="ECO:0000256" key="2">
    <source>
        <dbReference type="ARBA" id="ARBA00022555"/>
    </source>
</evidence>
<evidence type="ECO:0000313" key="11">
    <source>
        <dbReference type="Proteomes" id="UP001501195"/>
    </source>
</evidence>
<feature type="binding site" evidence="7">
    <location>
        <position position="85"/>
    </location>
    <ligand>
        <name>tRNA</name>
        <dbReference type="ChEBI" id="CHEBI:17843"/>
    </ligand>
</feature>
<comment type="function">
    <text evidence="7">Hydrolyzes ribosome-free peptidyl-tRNAs (with 1 or more amino acids incorporated), which drop off the ribosome during protein synthesis, or as a result of ribosome stalling.</text>
</comment>
<protein>
    <recommendedName>
        <fullName evidence="6 7">Peptidyl-tRNA hydrolase</fullName>
        <shortName evidence="7">Pth</shortName>
        <ecNumber evidence="1 7">3.1.1.29</ecNumber>
    </recommendedName>
</protein>
<dbReference type="GO" id="GO:0016787">
    <property type="term" value="F:hydrolase activity"/>
    <property type="evidence" value="ECO:0007669"/>
    <property type="project" value="UniProtKB-KW"/>
</dbReference>
<evidence type="ECO:0000256" key="8">
    <source>
        <dbReference type="RuleBase" id="RU000673"/>
    </source>
</evidence>
<gene>
    <name evidence="7 10" type="primary">pth</name>
    <name evidence="10" type="ORF">GCM10023225_22810</name>
</gene>
<dbReference type="RefSeq" id="WP_345712677.1">
    <property type="nucleotide sequence ID" value="NZ_BAABIL010000336.1"/>
</dbReference>
<comment type="catalytic activity">
    <reaction evidence="7 8">
        <text>an N-acyl-L-alpha-aminoacyl-tRNA + H2O = an N-acyl-L-amino acid + a tRNA + H(+)</text>
        <dbReference type="Rhea" id="RHEA:54448"/>
        <dbReference type="Rhea" id="RHEA-COMP:10123"/>
        <dbReference type="Rhea" id="RHEA-COMP:13883"/>
        <dbReference type="ChEBI" id="CHEBI:15377"/>
        <dbReference type="ChEBI" id="CHEBI:15378"/>
        <dbReference type="ChEBI" id="CHEBI:59874"/>
        <dbReference type="ChEBI" id="CHEBI:78442"/>
        <dbReference type="ChEBI" id="CHEBI:138191"/>
        <dbReference type="EC" id="3.1.1.29"/>
    </reaction>
</comment>
<comment type="function">
    <text evidence="7">Catalyzes the release of premature peptidyl moieties from peptidyl-tRNA molecules trapped in stalled 50S ribosomal subunits, and thus maintains levels of free tRNAs and 50S ribosomes.</text>
</comment>
<dbReference type="SUPFAM" id="SSF53178">
    <property type="entry name" value="Peptidyl-tRNA hydrolase-like"/>
    <property type="match status" value="1"/>
</dbReference>
<feature type="active site" description="Proton acceptor" evidence="7">
    <location>
        <position position="31"/>
    </location>
</feature>
<accession>A0ABP9HZP3</accession>
<feature type="site" description="Discriminates between blocked and unblocked aminoacyl-tRNA" evidence="7">
    <location>
        <position position="21"/>
    </location>
</feature>
<feature type="binding site" evidence="7">
    <location>
        <position position="83"/>
    </location>
    <ligand>
        <name>tRNA</name>
        <dbReference type="ChEBI" id="CHEBI:17843"/>
    </ligand>
</feature>
<keyword evidence="7" id="KW-0963">Cytoplasm</keyword>
<feature type="site" description="Stabilizes the basic form of H active site to accept a proton" evidence="7">
    <location>
        <position position="110"/>
    </location>
</feature>
<keyword evidence="4 7" id="KW-0694">RNA-binding</keyword>
<keyword evidence="2 7" id="KW-0820">tRNA-binding</keyword>
<sequence>MAVTPSVPAADATWLVVGLGNPGPQYAGNRHNVGQMVLEELAGRAGASFKKHRSGARAAECRLGTGPGGRPGPRVVLAAPTSYMNVSGGQVVGLARYFGVAPEHLLVVHDELDIPFAAVRLKRGGGEGGHNGLRSISASLGSKDYLRLRVGVGRPPGRQDPADFVLKNFSSTERKELPLLLVDAADAAEAVLTEGLEAAQQRFHAPA</sequence>
<evidence type="ECO:0000256" key="7">
    <source>
        <dbReference type="HAMAP-Rule" id="MF_00083"/>
    </source>
</evidence>
<comment type="similarity">
    <text evidence="5 7 9">Belongs to the PTH family.</text>
</comment>
<evidence type="ECO:0000256" key="4">
    <source>
        <dbReference type="ARBA" id="ARBA00022884"/>
    </source>
</evidence>
<dbReference type="InterPro" id="IPR001328">
    <property type="entry name" value="Pept_tRNA_hydro"/>
</dbReference>
<evidence type="ECO:0000256" key="1">
    <source>
        <dbReference type="ARBA" id="ARBA00013260"/>
    </source>
</evidence>
<dbReference type="Pfam" id="PF01195">
    <property type="entry name" value="Pept_tRNA_hydro"/>
    <property type="match status" value="1"/>
</dbReference>
<keyword evidence="3 7" id="KW-0378">Hydrolase</keyword>